<dbReference type="CDD" id="cd04485">
    <property type="entry name" value="DnaE_OBF"/>
    <property type="match status" value="1"/>
</dbReference>
<keyword evidence="5" id="KW-0548">Nucleotidyltransferase</keyword>
<evidence type="ECO:0000259" key="12">
    <source>
        <dbReference type="PROSITE" id="PS50819"/>
    </source>
</evidence>
<evidence type="ECO:0000256" key="8">
    <source>
        <dbReference type="ARBA" id="ARBA00022932"/>
    </source>
</evidence>
<dbReference type="SUPFAM" id="SSF51294">
    <property type="entry name" value="Hedgehog/intein (Hint) domain"/>
    <property type="match status" value="1"/>
</dbReference>
<dbReference type="InterPro" id="IPR004042">
    <property type="entry name" value="Intein_endonuc_central"/>
</dbReference>
<dbReference type="PANTHER" id="PTHR32294">
    <property type="entry name" value="DNA POLYMERASE III SUBUNIT ALPHA"/>
    <property type="match status" value="1"/>
</dbReference>
<dbReference type="CDD" id="cd00081">
    <property type="entry name" value="Hint"/>
    <property type="match status" value="2"/>
</dbReference>
<evidence type="ECO:0000256" key="2">
    <source>
        <dbReference type="ARBA" id="ARBA00012417"/>
    </source>
</evidence>
<dbReference type="PROSITE" id="PS50817">
    <property type="entry name" value="INTEIN_N_TER"/>
    <property type="match status" value="1"/>
</dbReference>
<dbReference type="InterPro" id="IPR036844">
    <property type="entry name" value="Hint_dom_sf"/>
</dbReference>
<comment type="catalytic activity">
    <reaction evidence="10">
        <text>DNA(n) + a 2'-deoxyribonucleoside 5'-triphosphate = DNA(n+1) + diphosphate</text>
        <dbReference type="Rhea" id="RHEA:22508"/>
        <dbReference type="Rhea" id="RHEA-COMP:17339"/>
        <dbReference type="Rhea" id="RHEA-COMP:17340"/>
        <dbReference type="ChEBI" id="CHEBI:33019"/>
        <dbReference type="ChEBI" id="CHEBI:61560"/>
        <dbReference type="ChEBI" id="CHEBI:173112"/>
        <dbReference type="EC" id="2.7.7.7"/>
    </reaction>
</comment>
<dbReference type="Gene3D" id="1.10.10.1600">
    <property type="entry name" value="Bacterial DNA polymerase III alpha subunit, thumb domain"/>
    <property type="match status" value="1"/>
</dbReference>
<dbReference type="CDD" id="cd12113">
    <property type="entry name" value="PHP_PolIIIA_DnaE3"/>
    <property type="match status" value="1"/>
</dbReference>
<dbReference type="Pfam" id="PF17657">
    <property type="entry name" value="DNA_pol3_finger"/>
    <property type="match status" value="1"/>
</dbReference>
<evidence type="ECO:0000313" key="13">
    <source>
        <dbReference type="EMBL" id="AWM40760.1"/>
    </source>
</evidence>
<evidence type="ECO:0000313" key="14">
    <source>
        <dbReference type="Proteomes" id="UP000245802"/>
    </source>
</evidence>
<dbReference type="InterPro" id="IPR030934">
    <property type="entry name" value="Intein_C"/>
</dbReference>
<dbReference type="Pfam" id="PF07733">
    <property type="entry name" value="DNA_pol3_alpha"/>
    <property type="match status" value="1"/>
</dbReference>
<evidence type="ECO:0000256" key="3">
    <source>
        <dbReference type="ARBA" id="ARBA00019114"/>
    </source>
</evidence>
<evidence type="ECO:0000256" key="4">
    <source>
        <dbReference type="ARBA" id="ARBA00022679"/>
    </source>
</evidence>
<evidence type="ECO:0000256" key="11">
    <source>
        <dbReference type="SAM" id="MobiDB-lite"/>
    </source>
</evidence>
<evidence type="ECO:0000256" key="5">
    <source>
        <dbReference type="ARBA" id="ARBA00022695"/>
    </source>
</evidence>
<dbReference type="InterPro" id="IPR027434">
    <property type="entry name" value="Homing_endonucl"/>
</dbReference>
<dbReference type="Proteomes" id="UP000245802">
    <property type="component" value="Chromosome"/>
</dbReference>
<name>A0A2Z3HH87_9BACT</name>
<dbReference type="GO" id="GO:0003676">
    <property type="term" value="F:nucleic acid binding"/>
    <property type="evidence" value="ECO:0007669"/>
    <property type="project" value="InterPro"/>
</dbReference>
<keyword evidence="4" id="KW-0808">Transferase</keyword>
<proteinExistence type="predicted"/>
<protein>
    <recommendedName>
        <fullName evidence="3">DNA polymerase III subunit alpha</fullName>
        <ecNumber evidence="2">2.7.7.7</ecNumber>
    </recommendedName>
</protein>
<dbReference type="InterPro" id="IPR006141">
    <property type="entry name" value="Intein_N"/>
</dbReference>
<gene>
    <name evidence="13" type="ORF">C1280_29755</name>
</gene>
<keyword evidence="8" id="KW-0239">DNA-directed DNA polymerase</keyword>
<keyword evidence="7" id="KW-0068">Autocatalytic cleavage</keyword>
<dbReference type="PANTHER" id="PTHR32294:SF0">
    <property type="entry name" value="DNA POLYMERASE III SUBUNIT ALPHA"/>
    <property type="match status" value="1"/>
</dbReference>
<dbReference type="Pfam" id="PF14579">
    <property type="entry name" value="HHH_6"/>
    <property type="match status" value="1"/>
</dbReference>
<evidence type="ECO:0000256" key="10">
    <source>
        <dbReference type="ARBA" id="ARBA00049244"/>
    </source>
</evidence>
<dbReference type="InterPro" id="IPR041931">
    <property type="entry name" value="DNA_pol3_alpha_thumb_dom"/>
</dbReference>
<dbReference type="Gene3D" id="2.170.16.10">
    <property type="entry name" value="Hedgehog/Intein (Hint) domain"/>
    <property type="match status" value="2"/>
</dbReference>
<dbReference type="InterPro" id="IPR003141">
    <property type="entry name" value="Pol/His_phosphatase_N"/>
</dbReference>
<dbReference type="Gene3D" id="3.10.28.10">
    <property type="entry name" value="Homing endonucleases"/>
    <property type="match status" value="1"/>
</dbReference>
<dbReference type="SMART" id="SM00481">
    <property type="entry name" value="POLIIIAc"/>
    <property type="match status" value="1"/>
</dbReference>
<dbReference type="NCBIfam" id="TIGR00594">
    <property type="entry name" value="polc"/>
    <property type="match status" value="1"/>
</dbReference>
<dbReference type="PROSITE" id="PS50819">
    <property type="entry name" value="INTEIN_ENDONUCLEASE"/>
    <property type="match status" value="1"/>
</dbReference>
<dbReference type="NCBIfam" id="TIGR01443">
    <property type="entry name" value="intein_Cterm"/>
    <property type="match status" value="1"/>
</dbReference>
<evidence type="ECO:0000256" key="7">
    <source>
        <dbReference type="ARBA" id="ARBA00022813"/>
    </source>
</evidence>
<comment type="subcellular location">
    <subcellularLocation>
        <location evidence="1">Cytoplasm</location>
    </subcellularLocation>
</comment>
<dbReference type="GO" id="GO:0006260">
    <property type="term" value="P:DNA replication"/>
    <property type="evidence" value="ECO:0007669"/>
    <property type="project" value="UniProtKB-KW"/>
</dbReference>
<dbReference type="InterPro" id="IPR040982">
    <property type="entry name" value="DNA_pol3_finger"/>
</dbReference>
<dbReference type="GO" id="GO:0008408">
    <property type="term" value="F:3'-5' exonuclease activity"/>
    <property type="evidence" value="ECO:0007669"/>
    <property type="project" value="InterPro"/>
</dbReference>
<dbReference type="Pfam" id="PF01336">
    <property type="entry name" value="tRNA_anti-codon"/>
    <property type="match status" value="1"/>
</dbReference>
<dbReference type="KEGG" id="gog:C1280_29755"/>
<dbReference type="InterPro" id="IPR003587">
    <property type="entry name" value="Hint_dom_N"/>
</dbReference>
<dbReference type="PRINTS" id="PR00379">
    <property type="entry name" value="INTEIN"/>
</dbReference>
<dbReference type="Pfam" id="PF14528">
    <property type="entry name" value="LAGLIDADG_3"/>
    <property type="match status" value="1"/>
</dbReference>
<dbReference type="RefSeq" id="WP_010039231.1">
    <property type="nucleotide sequence ID" value="NZ_CP025958.1"/>
</dbReference>
<dbReference type="EMBL" id="CP025958">
    <property type="protein sequence ID" value="AWM40760.1"/>
    <property type="molecule type" value="Genomic_DNA"/>
</dbReference>
<dbReference type="GO" id="GO:0005737">
    <property type="term" value="C:cytoplasm"/>
    <property type="evidence" value="ECO:0007669"/>
    <property type="project" value="UniProtKB-SubCell"/>
</dbReference>
<evidence type="ECO:0000256" key="9">
    <source>
        <dbReference type="ARBA" id="ARBA00023000"/>
    </source>
</evidence>
<dbReference type="Pfam" id="PF14890">
    <property type="entry name" value="Intein_splicing"/>
    <property type="match status" value="1"/>
</dbReference>
<dbReference type="InterPro" id="IPR029460">
    <property type="entry name" value="DNAPol_HHH"/>
</dbReference>
<keyword evidence="9" id="KW-0651">Protein splicing</keyword>
<accession>A0A2Z3HH87</accession>
<feature type="domain" description="DOD-type homing endonuclease" evidence="12">
    <location>
        <begin position="951"/>
        <end position="1035"/>
    </location>
</feature>
<dbReference type="InterPro" id="IPR016195">
    <property type="entry name" value="Pol/histidinol_Pase-like"/>
</dbReference>
<feature type="region of interest" description="Disordered" evidence="11">
    <location>
        <begin position="528"/>
        <end position="547"/>
    </location>
</feature>
<dbReference type="NCBIfam" id="TIGR01445">
    <property type="entry name" value="intein_Nterm"/>
    <property type="match status" value="1"/>
</dbReference>
<dbReference type="Gene3D" id="1.10.150.870">
    <property type="match status" value="1"/>
</dbReference>
<dbReference type="InterPro" id="IPR004365">
    <property type="entry name" value="NA-bd_OB_tRNA"/>
</dbReference>
<dbReference type="InterPro" id="IPR011708">
    <property type="entry name" value="DNA_pol3_alpha_NTPase_dom"/>
</dbReference>
<dbReference type="GO" id="GO:0004519">
    <property type="term" value="F:endonuclease activity"/>
    <property type="evidence" value="ECO:0007669"/>
    <property type="project" value="InterPro"/>
</dbReference>
<dbReference type="EC" id="2.7.7.7" evidence="2"/>
<dbReference type="InterPro" id="IPR003586">
    <property type="entry name" value="Hint_dom_C"/>
</dbReference>
<dbReference type="InterPro" id="IPR006142">
    <property type="entry name" value="INTEIN"/>
</dbReference>
<dbReference type="SUPFAM" id="SSF89550">
    <property type="entry name" value="PHP domain-like"/>
    <property type="match status" value="1"/>
</dbReference>
<reference evidence="13 14" key="1">
    <citation type="submission" date="2018-01" db="EMBL/GenBank/DDBJ databases">
        <title>G. obscuriglobus.</title>
        <authorList>
            <person name="Franke J."/>
            <person name="Blomberg W."/>
            <person name="Selmecki A."/>
        </authorList>
    </citation>
    <scope>NUCLEOTIDE SEQUENCE [LARGE SCALE GENOMIC DNA]</scope>
    <source>
        <strain evidence="13 14">DSM 5831</strain>
    </source>
</reference>
<keyword evidence="6" id="KW-0235">DNA replication</keyword>
<dbReference type="PROSITE" id="PS50818">
    <property type="entry name" value="INTEIN_C_TER"/>
    <property type="match status" value="1"/>
</dbReference>
<keyword evidence="14" id="KW-1185">Reference proteome</keyword>
<dbReference type="Pfam" id="PF02811">
    <property type="entry name" value="PHP"/>
    <property type="match status" value="1"/>
</dbReference>
<dbReference type="OrthoDB" id="9803237at2"/>
<dbReference type="SMART" id="SM00306">
    <property type="entry name" value="HintN"/>
    <property type="match status" value="1"/>
</dbReference>
<evidence type="ECO:0000256" key="6">
    <source>
        <dbReference type="ARBA" id="ARBA00022705"/>
    </source>
</evidence>
<dbReference type="SMART" id="SM00305">
    <property type="entry name" value="HintC"/>
    <property type="match status" value="1"/>
</dbReference>
<dbReference type="SUPFAM" id="SSF55608">
    <property type="entry name" value="Homing endonucleases"/>
    <property type="match status" value="1"/>
</dbReference>
<dbReference type="InterPro" id="IPR004860">
    <property type="entry name" value="LAGLIDADG_dom"/>
</dbReference>
<evidence type="ECO:0000256" key="1">
    <source>
        <dbReference type="ARBA" id="ARBA00004496"/>
    </source>
</evidence>
<dbReference type="InterPro" id="IPR004013">
    <property type="entry name" value="PHP_dom"/>
</dbReference>
<dbReference type="Gene3D" id="3.20.20.140">
    <property type="entry name" value="Metal-dependent hydrolases"/>
    <property type="match status" value="1"/>
</dbReference>
<dbReference type="InterPro" id="IPR004805">
    <property type="entry name" value="DnaE2/DnaE/PolC"/>
</dbReference>
<dbReference type="GO" id="GO:0016539">
    <property type="term" value="P:intein-mediated protein splicing"/>
    <property type="evidence" value="ECO:0007669"/>
    <property type="project" value="InterPro"/>
</dbReference>
<dbReference type="GO" id="GO:0003887">
    <property type="term" value="F:DNA-directed DNA polymerase activity"/>
    <property type="evidence" value="ECO:0007669"/>
    <property type="project" value="UniProtKB-KW"/>
</dbReference>
<organism evidence="13 14">
    <name type="scientific">Gemmata obscuriglobus</name>
    <dbReference type="NCBI Taxonomy" id="114"/>
    <lineage>
        <taxon>Bacteria</taxon>
        <taxon>Pseudomonadati</taxon>
        <taxon>Planctomycetota</taxon>
        <taxon>Planctomycetia</taxon>
        <taxon>Gemmatales</taxon>
        <taxon>Gemmataceae</taxon>
        <taxon>Gemmata</taxon>
    </lineage>
</organism>
<sequence length="1617" mass="180935">MAKCFCHLHLHTHYSLLDGFNRIQPLVKQTKELGMNAVAITDHGNLYGAIEFYMECKKGGIKPIIGYEAYLAPGSRLDRDSKGELGFSTHLTLLAQNETGFKNLIKLSSSAYLEGFYRNPRIDRQILEAHKDGLICLSGCLAGEFNQYIIKDKPQEAEKTAKWFRKVFGENYFIEIQNNGIGLQDQCTPVAADIANRLGVPLVATADAHYLCAEDAQAHDILFCINTRQMHDPRKKKYPEERMPNPYFVRSPEDMYRLFPNYQDAVARSQEIADKVNIDLDFKKRHFPVFTTPEGRTPEQYLRELCERGMEERYEGKASEAVRKRLDHELGIIARMGFSSYFLIVWDFVRFAREEGIPCTARGSGCGAIVCYLLYMSHVCPIEYDLLFERFLDPNRSEAPDIDIDFCQDRRELVIDYVKKKYGEESVAQIGTFGTLAAKAALKDVGRVLGQTPDRMNALCKLVPMKGAISKSLQEALDESPDFKREYDQDPSIKQVVDIALKLEGANRNVGKHAAGVVIANGPVTNYVPVQRPPKKGGSDEGSDDTTTMTTQWEMGILEKVGLLKMDFLGLRNLTVLDNCVKLIKKTRGITVEPTKFPLTDEATYQLLQRGDAKGVFQLESEGIRELLKRMKPDNIRDLIAVLALYRPGPLEGGMVDEYVECKNKRKQPFYPHPVMEEVLSETFAVMVYQEQIMRILNKLGGIELAKAYACIKAISKKNFEIINARKVDFVTGAKERGLEAEKADEIFELIVKFGGYGFNKCVVAGTEVTDAETGAVVTVGELFESRRAVTVHALGADSKLRPRPVTDVVWNGRKRVYRLTTELGKSITATDNHPFRVLDGWKNLGELKPGDRIAAPRRLAVPSAGTWPQHEIVALAGLLSEGNTCHPTTLYFYGNDRVLIDDFARAIGQFPDTVAKVYARPNRRNLEVRANTGRDTRLKSRAERDAAVALLAPPTRSGAFVWAQRLGILGKTATEKFVPHDVFRLCDSDLELFLGRLWAGDGFIANDTLKVPFYATSSRRLAQDVQHLLLRLGIVGRIHEKQFKYKGGLKPGFTVHLIGDGAAEAFLDRIAPHCLGREHAVTILREHVATTARGLTSKDTVPLEVRAWVDDGRRARGLTWDELEQQSDVSTQEFYGTPAPGKKGFRRATIAKLAAFFGSQRLAAVADSDVFWDRVVSIEYAGVQDTYDLTVDEDHNFVANGLIVHNSHTAAYAQIGYQTAYLKTHYTAEYMAALLSSEIDDGNKRDVFIDHISDARRLGVDVLPPDVNRGMADFDVLNNRIIFGLTAIKGVGRGAALEIVRARNEGGKFKDLFDFCERVDRRIIAKAAVEGMIQAGAFDVFGKRSAQFAAVAKAYAVADQRAAEKRKGQTGLFDDVEEAADAGPTNQGLTDVPEWPETERLKFEKEALGFYISSHPLAQHDEQLRRFRTHDCGVLAKGGKNGTEARIAGMITNLDVRTANKGRNIGRKYAMFRIEDFTGSVRCIMWSDEYSRFRELVSSDTVAIFEGVLNWAPDRAEPDFGVKKLITMEEARTEFTKSLVLKVAYSEVDEDLRKLEAVSVILKRYRGPCPVYLSIRDGNGKQVQLKMSEEYKVNPAAVKLEELEMLLGQGSVIFSR</sequence>